<organism evidence="15 16">
    <name type="scientific">Kriegella aquimaris</name>
    <dbReference type="NCBI Taxonomy" id="192904"/>
    <lineage>
        <taxon>Bacteria</taxon>
        <taxon>Pseudomonadati</taxon>
        <taxon>Bacteroidota</taxon>
        <taxon>Flavobacteriia</taxon>
        <taxon>Flavobacteriales</taxon>
        <taxon>Flavobacteriaceae</taxon>
        <taxon>Kriegella</taxon>
    </lineage>
</organism>
<keyword evidence="8 12" id="KW-0368">Histidine biosynthesis</keyword>
<comment type="catalytic activity">
    <reaction evidence="10 12">
        <text>5-[(5-phospho-1-deoxy-D-ribulos-1-ylimino)methylamino]-1-(5-phospho-beta-D-ribosyl)imidazole-4-carboxamide + L-glutamine = D-erythro-1-(imidazol-4-yl)glycerol 3-phosphate + 5-amino-1-(5-phospho-beta-D-ribosyl)imidazole-4-carboxamide + L-glutamate + H(+)</text>
        <dbReference type="Rhea" id="RHEA:24793"/>
        <dbReference type="ChEBI" id="CHEBI:15378"/>
        <dbReference type="ChEBI" id="CHEBI:29985"/>
        <dbReference type="ChEBI" id="CHEBI:58278"/>
        <dbReference type="ChEBI" id="CHEBI:58359"/>
        <dbReference type="ChEBI" id="CHEBI:58475"/>
        <dbReference type="ChEBI" id="CHEBI:58525"/>
        <dbReference type="EC" id="4.3.2.10"/>
    </reaction>
</comment>
<dbReference type="InterPro" id="IPR017926">
    <property type="entry name" value="GATASE"/>
</dbReference>
<evidence type="ECO:0000256" key="9">
    <source>
        <dbReference type="ARBA" id="ARBA00023239"/>
    </source>
</evidence>
<dbReference type="UniPathway" id="UPA00031">
    <property type="reaction ID" value="UER00010"/>
</dbReference>
<dbReference type="EC" id="3.5.1.2" evidence="12"/>
<evidence type="ECO:0000256" key="4">
    <source>
        <dbReference type="ARBA" id="ARBA00022490"/>
    </source>
</evidence>
<keyword evidence="16" id="KW-1185">Reference proteome</keyword>
<gene>
    <name evidence="12" type="primary">hisH</name>
    <name evidence="15" type="ORF">SAMN04488514_101315</name>
</gene>
<proteinExistence type="inferred from homology"/>
<dbReference type="HAMAP" id="MF_00278">
    <property type="entry name" value="HisH"/>
    <property type="match status" value="1"/>
</dbReference>
<reference evidence="15 16" key="1">
    <citation type="submission" date="2016-10" db="EMBL/GenBank/DDBJ databases">
        <authorList>
            <person name="de Groot N.N."/>
        </authorList>
    </citation>
    <scope>NUCLEOTIDE SEQUENCE [LARGE SCALE GENOMIC DNA]</scope>
    <source>
        <strain evidence="15 16">DSM 19886</strain>
    </source>
</reference>
<dbReference type="Gene3D" id="3.40.50.880">
    <property type="match status" value="1"/>
</dbReference>
<evidence type="ECO:0000256" key="11">
    <source>
        <dbReference type="ARBA" id="ARBA00049534"/>
    </source>
</evidence>
<dbReference type="PIRSF" id="PIRSF000495">
    <property type="entry name" value="Amidotransf_hisH"/>
    <property type="match status" value="1"/>
</dbReference>
<comment type="subcellular location">
    <subcellularLocation>
        <location evidence="1 12">Cytoplasm</location>
    </subcellularLocation>
</comment>
<evidence type="ECO:0000259" key="14">
    <source>
        <dbReference type="Pfam" id="PF00117"/>
    </source>
</evidence>
<evidence type="ECO:0000256" key="13">
    <source>
        <dbReference type="PIRSR" id="PIRSR000495-1"/>
    </source>
</evidence>
<dbReference type="NCBIfam" id="TIGR01855">
    <property type="entry name" value="IMP_synth_hisH"/>
    <property type="match status" value="1"/>
</dbReference>
<evidence type="ECO:0000256" key="8">
    <source>
        <dbReference type="ARBA" id="ARBA00023102"/>
    </source>
</evidence>
<dbReference type="AlphaFoldDB" id="A0A1G9IXF6"/>
<evidence type="ECO:0000256" key="2">
    <source>
        <dbReference type="ARBA" id="ARBA00005091"/>
    </source>
</evidence>
<evidence type="ECO:0000256" key="1">
    <source>
        <dbReference type="ARBA" id="ARBA00004496"/>
    </source>
</evidence>
<protein>
    <recommendedName>
        <fullName evidence="12">Imidazole glycerol phosphate synthase subunit HisH</fullName>
        <ecNumber evidence="12">4.3.2.10</ecNumber>
    </recommendedName>
    <alternativeName>
        <fullName evidence="12">IGP synthase glutaminase subunit</fullName>
        <ecNumber evidence="12">3.5.1.2</ecNumber>
    </alternativeName>
    <alternativeName>
        <fullName evidence="12">IGP synthase subunit HisH</fullName>
    </alternativeName>
    <alternativeName>
        <fullName evidence="12">ImGP synthase subunit HisH</fullName>
        <shortName evidence="12">IGPS subunit HisH</shortName>
    </alternativeName>
</protein>
<keyword evidence="6 12" id="KW-0378">Hydrolase</keyword>
<evidence type="ECO:0000256" key="7">
    <source>
        <dbReference type="ARBA" id="ARBA00022962"/>
    </source>
</evidence>
<evidence type="ECO:0000313" key="16">
    <source>
        <dbReference type="Proteomes" id="UP000199440"/>
    </source>
</evidence>
<evidence type="ECO:0000256" key="12">
    <source>
        <dbReference type="HAMAP-Rule" id="MF_00278"/>
    </source>
</evidence>
<evidence type="ECO:0000256" key="10">
    <source>
        <dbReference type="ARBA" id="ARBA00047838"/>
    </source>
</evidence>
<accession>A0A1G9IXF6</accession>
<dbReference type="InterPro" id="IPR029062">
    <property type="entry name" value="Class_I_gatase-like"/>
</dbReference>
<dbReference type="GO" id="GO:0000107">
    <property type="term" value="F:imidazoleglycerol-phosphate synthase activity"/>
    <property type="evidence" value="ECO:0007669"/>
    <property type="project" value="UniProtKB-UniRule"/>
</dbReference>
<keyword evidence="4 12" id="KW-0963">Cytoplasm</keyword>
<dbReference type="PANTHER" id="PTHR42701:SF1">
    <property type="entry name" value="IMIDAZOLE GLYCEROL PHOSPHATE SYNTHASE SUBUNIT HISH"/>
    <property type="match status" value="1"/>
</dbReference>
<comment type="function">
    <text evidence="12">IGPS catalyzes the conversion of PRFAR and glutamine to IGP, AICAR and glutamate. The HisH subunit catalyzes the hydrolysis of glutamine to glutamate and ammonia as part of the synthesis of IGP and AICAR. The resulting ammonia molecule is channeled to the active site of HisF.</text>
</comment>
<dbReference type="OrthoDB" id="9807137at2"/>
<feature type="active site" evidence="12 13">
    <location>
        <position position="177"/>
    </location>
</feature>
<evidence type="ECO:0000256" key="6">
    <source>
        <dbReference type="ARBA" id="ARBA00022801"/>
    </source>
</evidence>
<dbReference type="EMBL" id="FNGV01000001">
    <property type="protein sequence ID" value="SDL29761.1"/>
    <property type="molecule type" value="Genomic_DNA"/>
</dbReference>
<keyword evidence="5 12" id="KW-0028">Amino-acid biosynthesis</keyword>
<dbReference type="GO" id="GO:0016829">
    <property type="term" value="F:lyase activity"/>
    <property type="evidence" value="ECO:0007669"/>
    <property type="project" value="UniProtKB-KW"/>
</dbReference>
<dbReference type="FunFam" id="3.40.50.880:FF:000009">
    <property type="entry name" value="Imidazole glycerol phosphate synthase subunit HisH"/>
    <property type="match status" value="1"/>
</dbReference>
<keyword evidence="9 12" id="KW-0456">Lyase</keyword>
<keyword evidence="15" id="KW-0808">Transferase</keyword>
<sequence>MKIVIINYGAGNIQSIKFAINRLGYEAVLSHDVKEIQQADKVIFPGVGEASSAMKKLEDSGLDKVIPLLKQPVLGICLGMQLMCNSSEEGNTKGLGIFDVDVVRFSEKVKVPQIGWNQISNLKSDLFKNIAEKEHIYLVHSFYAPICNETIAESEYDLNYSAALGKDNFYGTQFHPEKSSEVGENILRNFLKLETAK</sequence>
<feature type="domain" description="Glutamine amidotransferase" evidence="14">
    <location>
        <begin position="4"/>
        <end position="191"/>
    </location>
</feature>
<comment type="catalytic activity">
    <reaction evidence="11 12">
        <text>L-glutamine + H2O = L-glutamate + NH4(+)</text>
        <dbReference type="Rhea" id="RHEA:15889"/>
        <dbReference type="ChEBI" id="CHEBI:15377"/>
        <dbReference type="ChEBI" id="CHEBI:28938"/>
        <dbReference type="ChEBI" id="CHEBI:29985"/>
        <dbReference type="ChEBI" id="CHEBI:58359"/>
        <dbReference type="EC" id="3.5.1.2"/>
    </reaction>
</comment>
<dbReference type="GO" id="GO:0005737">
    <property type="term" value="C:cytoplasm"/>
    <property type="evidence" value="ECO:0007669"/>
    <property type="project" value="UniProtKB-SubCell"/>
</dbReference>
<dbReference type="EC" id="4.3.2.10" evidence="12"/>
<evidence type="ECO:0000256" key="3">
    <source>
        <dbReference type="ARBA" id="ARBA00011152"/>
    </source>
</evidence>
<dbReference type="CDD" id="cd01748">
    <property type="entry name" value="GATase1_IGP_Synthase"/>
    <property type="match status" value="1"/>
</dbReference>
<dbReference type="RefSeq" id="WP_089884596.1">
    <property type="nucleotide sequence ID" value="NZ_FNGV01000001.1"/>
</dbReference>
<feature type="active site" description="Nucleophile" evidence="12 13">
    <location>
        <position position="77"/>
    </location>
</feature>
<dbReference type="InterPro" id="IPR010139">
    <property type="entry name" value="Imidazole-glycPsynth_HisH"/>
</dbReference>
<dbReference type="PROSITE" id="PS51273">
    <property type="entry name" value="GATASE_TYPE_1"/>
    <property type="match status" value="1"/>
</dbReference>
<keyword evidence="7 12" id="KW-0315">Glutamine amidotransferase</keyword>
<dbReference type="GO" id="GO:0004359">
    <property type="term" value="F:glutaminase activity"/>
    <property type="evidence" value="ECO:0007669"/>
    <property type="project" value="UniProtKB-EC"/>
</dbReference>
<comment type="subunit">
    <text evidence="3 12">Heterodimer of HisH and HisF.</text>
</comment>
<dbReference type="Pfam" id="PF00117">
    <property type="entry name" value="GATase"/>
    <property type="match status" value="1"/>
</dbReference>
<comment type="pathway">
    <text evidence="2 12">Amino-acid biosynthesis; L-histidine biosynthesis; L-histidine from 5-phospho-alpha-D-ribose 1-diphosphate: step 5/9.</text>
</comment>
<dbReference type="STRING" id="192904.SAMN04488514_101315"/>
<feature type="active site" evidence="12 13">
    <location>
        <position position="175"/>
    </location>
</feature>
<name>A0A1G9IXF6_9FLAO</name>
<dbReference type="Proteomes" id="UP000199440">
    <property type="component" value="Unassembled WGS sequence"/>
</dbReference>
<evidence type="ECO:0000256" key="5">
    <source>
        <dbReference type="ARBA" id="ARBA00022605"/>
    </source>
</evidence>
<dbReference type="PANTHER" id="PTHR42701">
    <property type="entry name" value="IMIDAZOLE GLYCEROL PHOSPHATE SYNTHASE SUBUNIT HISH"/>
    <property type="match status" value="1"/>
</dbReference>
<dbReference type="SUPFAM" id="SSF52317">
    <property type="entry name" value="Class I glutamine amidotransferase-like"/>
    <property type="match status" value="1"/>
</dbReference>
<dbReference type="GO" id="GO:0000105">
    <property type="term" value="P:L-histidine biosynthetic process"/>
    <property type="evidence" value="ECO:0007669"/>
    <property type="project" value="UniProtKB-UniRule"/>
</dbReference>
<evidence type="ECO:0000313" key="15">
    <source>
        <dbReference type="EMBL" id="SDL29761.1"/>
    </source>
</evidence>